<sequence>MSHQDGNFVTDWKTASQLCSLSESLNSEATADQLSSSGASKKRSFREEVQENQQKDEDLKDVFEYAEDLEQTEPTVRKTIKVTAEVEVHLEEAHKNRRIQKEKEERCSVTCGEGEQRRQVRCLNIRNEDASGCEIDKRPSASQTCKLQPCKQKEVYRKTPKGSSVAQIEPDVTEETPKGSSVAQIEPDVTEETPKGSSVAQIEPDVTEVDHIKKFHALRLRWGFGIAQSFIDHKACWHKSCNFKLNKTKLNRAEKQTSHERIDDKATTSKKKTRHSFSVQSTSNPSVCFFCNGNGQQDLLESSTFGQDTRLSAGDLIAQEAKYHSKCLVSLYNRASRIEMKNDNVESKKESQIHEDVQGVVQTFHQSEPMLKCQSKRVSLLPESYSNLPPAVLRFNEPDIPLVEGELSIDMSSFPAALKGEFKWLKHI</sequence>
<feature type="region of interest" description="Disordered" evidence="1">
    <location>
        <begin position="158"/>
        <end position="200"/>
    </location>
</feature>
<feature type="compositionally biased region" description="Basic and acidic residues" evidence="1">
    <location>
        <begin position="252"/>
        <end position="267"/>
    </location>
</feature>
<dbReference type="OrthoDB" id="6117260at2759"/>
<dbReference type="GO" id="GO:0016787">
    <property type="term" value="F:hydrolase activity"/>
    <property type="evidence" value="ECO:0007669"/>
    <property type="project" value="UniProtKB-KW"/>
</dbReference>
<feature type="region of interest" description="Disordered" evidence="1">
    <location>
        <begin position="252"/>
        <end position="282"/>
    </location>
</feature>
<feature type="region of interest" description="Disordered" evidence="1">
    <location>
        <begin position="24"/>
        <end position="60"/>
    </location>
</feature>
<comment type="caution">
    <text evidence="2">The sequence shown here is derived from an EMBL/GenBank/DDBJ whole genome shotgun (WGS) entry which is preliminary data.</text>
</comment>
<gene>
    <name evidence="2" type="ORF">MEDL_568</name>
</gene>
<feature type="compositionally biased region" description="Basic and acidic residues" evidence="1">
    <location>
        <begin position="45"/>
        <end position="60"/>
    </location>
</feature>
<dbReference type="Proteomes" id="UP000683360">
    <property type="component" value="Unassembled WGS sequence"/>
</dbReference>
<organism evidence="2 3">
    <name type="scientific">Mytilus edulis</name>
    <name type="common">Blue mussel</name>
    <dbReference type="NCBI Taxonomy" id="6550"/>
    <lineage>
        <taxon>Eukaryota</taxon>
        <taxon>Metazoa</taxon>
        <taxon>Spiralia</taxon>
        <taxon>Lophotrochozoa</taxon>
        <taxon>Mollusca</taxon>
        <taxon>Bivalvia</taxon>
        <taxon>Autobranchia</taxon>
        <taxon>Pteriomorphia</taxon>
        <taxon>Mytilida</taxon>
        <taxon>Mytiloidea</taxon>
        <taxon>Mytilidae</taxon>
        <taxon>Mytilinae</taxon>
        <taxon>Mytilus</taxon>
    </lineage>
</organism>
<dbReference type="EMBL" id="CAJPWZ010000051">
    <property type="protein sequence ID" value="CAG2184944.1"/>
    <property type="molecule type" value="Genomic_DNA"/>
</dbReference>
<evidence type="ECO:0000313" key="3">
    <source>
        <dbReference type="Proteomes" id="UP000683360"/>
    </source>
</evidence>
<name>A0A8S3PNZ1_MYTED</name>
<protein>
    <submittedName>
        <fullName evidence="2">ADAMTS9</fullName>
        <ecNumber evidence="2">3.4.24.-</ecNumber>
    </submittedName>
</protein>
<dbReference type="InterPro" id="IPR036383">
    <property type="entry name" value="TSP1_rpt_sf"/>
</dbReference>
<dbReference type="AlphaFoldDB" id="A0A8S3PNZ1"/>
<dbReference type="InterPro" id="IPR000884">
    <property type="entry name" value="TSP1_rpt"/>
</dbReference>
<evidence type="ECO:0000256" key="1">
    <source>
        <dbReference type="SAM" id="MobiDB-lite"/>
    </source>
</evidence>
<evidence type="ECO:0000313" key="2">
    <source>
        <dbReference type="EMBL" id="CAG2184944.1"/>
    </source>
</evidence>
<keyword evidence="2" id="KW-0378">Hydrolase</keyword>
<accession>A0A8S3PNZ1</accession>
<dbReference type="Pfam" id="PF19030">
    <property type="entry name" value="TSP1_ADAMTS"/>
    <property type="match status" value="1"/>
</dbReference>
<dbReference type="EC" id="3.4.24.-" evidence="2"/>
<feature type="compositionally biased region" description="Polar residues" evidence="1">
    <location>
        <begin position="24"/>
        <end position="39"/>
    </location>
</feature>
<keyword evidence="3" id="KW-1185">Reference proteome</keyword>
<dbReference type="Gene3D" id="2.20.100.10">
    <property type="entry name" value="Thrombospondin type-1 (TSP1) repeat"/>
    <property type="match status" value="1"/>
</dbReference>
<dbReference type="SUPFAM" id="SSF82895">
    <property type="entry name" value="TSP-1 type 1 repeat"/>
    <property type="match status" value="1"/>
</dbReference>
<reference evidence="2" key="1">
    <citation type="submission" date="2021-03" db="EMBL/GenBank/DDBJ databases">
        <authorList>
            <person name="Bekaert M."/>
        </authorList>
    </citation>
    <scope>NUCLEOTIDE SEQUENCE</scope>
</reference>
<dbReference type="PROSITE" id="PS50092">
    <property type="entry name" value="TSP1"/>
    <property type="match status" value="1"/>
</dbReference>
<proteinExistence type="predicted"/>